<keyword evidence="1" id="KW-0812">Transmembrane</keyword>
<feature type="transmembrane region" description="Helical" evidence="1">
    <location>
        <begin position="6"/>
        <end position="29"/>
    </location>
</feature>
<protein>
    <submittedName>
        <fullName evidence="2">Uncharacterized protein</fullName>
    </submittedName>
</protein>
<dbReference type="HOGENOM" id="CLU_3216711_0_0_11"/>
<accession>S4GIC9</accession>
<evidence type="ECO:0000313" key="2">
    <source>
        <dbReference type="EMBL" id="EPI48901.1"/>
    </source>
</evidence>
<sequence>MKVFTIVPFLYCVSSFISSWFIGDMLLIIRGLPESPRWRVGKAL</sequence>
<comment type="caution">
    <text evidence="2">The sequence shown here is derived from an EMBL/GenBank/DDBJ whole genome shotgun (WGS) entry which is preliminary data.</text>
</comment>
<gene>
    <name evidence="2" type="ORF">HMPREF1581_00476</name>
</gene>
<keyword evidence="1" id="KW-1133">Transmembrane helix</keyword>
<dbReference type="Proteomes" id="UP000014521">
    <property type="component" value="Unassembled WGS sequence"/>
</dbReference>
<proteinExistence type="predicted"/>
<evidence type="ECO:0000256" key="1">
    <source>
        <dbReference type="SAM" id="Phobius"/>
    </source>
</evidence>
<evidence type="ECO:0000313" key="3">
    <source>
        <dbReference type="Proteomes" id="UP000014521"/>
    </source>
</evidence>
<keyword evidence="1" id="KW-0472">Membrane</keyword>
<dbReference type="AlphaFoldDB" id="S4GIC9"/>
<dbReference type="EMBL" id="ATJJ01000022">
    <property type="protein sequence ID" value="EPI48901.1"/>
    <property type="molecule type" value="Genomic_DNA"/>
</dbReference>
<organism evidence="2 3">
    <name type="scientific">Gardnerella vaginalis JCP8108</name>
    <dbReference type="NCBI Taxonomy" id="1261066"/>
    <lineage>
        <taxon>Bacteria</taxon>
        <taxon>Bacillati</taxon>
        <taxon>Actinomycetota</taxon>
        <taxon>Actinomycetes</taxon>
        <taxon>Bifidobacteriales</taxon>
        <taxon>Bifidobacteriaceae</taxon>
        <taxon>Gardnerella</taxon>
    </lineage>
</organism>
<name>S4GIC9_GARVA</name>
<reference evidence="2 3" key="1">
    <citation type="submission" date="2013-06" db="EMBL/GenBank/DDBJ databases">
        <authorList>
            <person name="Weinstock G."/>
            <person name="Sodergren E."/>
            <person name="Lobos E.A."/>
            <person name="Fulton L."/>
            <person name="Fulton R."/>
            <person name="Courtney L."/>
            <person name="Fronick C."/>
            <person name="O'Laughlin M."/>
            <person name="Godfrey J."/>
            <person name="Wilson R.M."/>
            <person name="Miner T."/>
            <person name="Farmer C."/>
            <person name="Delehaunty K."/>
            <person name="Cordes M."/>
            <person name="Minx P."/>
            <person name="Tomlinson C."/>
            <person name="Chen J."/>
            <person name="Wollam A."/>
            <person name="Pepin K.H."/>
            <person name="Bhonagiri V."/>
            <person name="Zhang X."/>
            <person name="Warren W."/>
            <person name="Mitreva M."/>
            <person name="Mardis E.R."/>
            <person name="Wilson R.K."/>
        </authorList>
    </citation>
    <scope>NUCLEOTIDE SEQUENCE [LARGE SCALE GENOMIC DNA]</scope>
    <source>
        <strain evidence="2 3">JCP8108</strain>
    </source>
</reference>